<sequence>MALSRARKANPEGRMSLWEHLKELKNRLIKSAIGVVIGGIGGWILYDPLLKALAAPVNRISNETGGLAAINFGTIASPFDFKLQMSLVIGAVISSPIWIYQLWAFITPGLTSRERHYTLGYMAAAIPLFLAGIWVGWLVVPQVVHALTQFTPEGSSSVIDARTYIEFVTRMVLMLGLAFLVPVVLVGVNMAGIISGRTILKAWRITVFLVFVLAAMAAPGADAISMFMLAGPLLALFFAAIGICIMNDKRRDRRQARQVEETEATADIATPGSDLKKL</sequence>
<feature type="transmembrane region" description="Helical" evidence="7">
    <location>
        <begin position="202"/>
        <end position="221"/>
    </location>
</feature>
<dbReference type="NCBIfam" id="TIGR00945">
    <property type="entry name" value="tatC"/>
    <property type="match status" value="1"/>
</dbReference>
<dbReference type="PANTHER" id="PTHR30371:SF0">
    <property type="entry name" value="SEC-INDEPENDENT PROTEIN TRANSLOCASE PROTEIN TATC, CHLOROPLASTIC-RELATED"/>
    <property type="match status" value="1"/>
</dbReference>
<comment type="subcellular location">
    <subcellularLocation>
        <location evidence="7">Cell membrane</location>
        <topology evidence="7">Multi-pass membrane protein</topology>
    </subcellularLocation>
    <subcellularLocation>
        <location evidence="1">Membrane</location>
        <topology evidence="1">Multi-pass membrane protein</topology>
    </subcellularLocation>
</comment>
<gene>
    <name evidence="7 9" type="primary">tatC</name>
    <name evidence="9" type="ORF">GCM10007170_10300</name>
</gene>
<evidence type="ECO:0000256" key="3">
    <source>
        <dbReference type="ARBA" id="ARBA00022927"/>
    </source>
</evidence>
<accession>A0ABQ2AME3</accession>
<feature type="transmembrane region" description="Helical" evidence="7">
    <location>
        <begin position="118"/>
        <end position="140"/>
    </location>
</feature>
<evidence type="ECO:0000256" key="7">
    <source>
        <dbReference type="HAMAP-Rule" id="MF_00902"/>
    </source>
</evidence>
<keyword evidence="7" id="KW-1003">Cell membrane</keyword>
<reference evidence="10" key="1">
    <citation type="journal article" date="2019" name="Int. J. Syst. Evol. Microbiol.">
        <title>The Global Catalogue of Microorganisms (GCM) 10K type strain sequencing project: providing services to taxonomists for standard genome sequencing and annotation.</title>
        <authorList>
            <consortium name="The Broad Institute Genomics Platform"/>
            <consortium name="The Broad Institute Genome Sequencing Center for Infectious Disease"/>
            <person name="Wu L."/>
            <person name="Ma J."/>
        </authorList>
    </citation>
    <scope>NUCLEOTIDE SEQUENCE [LARGE SCALE GENOMIC DNA]</scope>
    <source>
        <strain evidence="10">CGMCC 1.12778</strain>
    </source>
</reference>
<comment type="function">
    <text evidence="7">Part of the twin-arginine translocation (Tat) system that transports large folded proteins containing a characteristic twin-arginine motif in their signal peptide across membranes. Together with TatB, TatC is part of a receptor directly interacting with Tat signal peptides.</text>
</comment>
<feature type="transmembrane region" description="Helical" evidence="7">
    <location>
        <begin position="171"/>
        <end position="190"/>
    </location>
</feature>
<evidence type="ECO:0000256" key="2">
    <source>
        <dbReference type="ARBA" id="ARBA00022692"/>
    </source>
</evidence>
<name>A0ABQ2AME3_9MICC</name>
<dbReference type="EMBL" id="BMFW01000003">
    <property type="protein sequence ID" value="GGH92233.1"/>
    <property type="molecule type" value="Genomic_DNA"/>
</dbReference>
<feature type="transmembrane region" description="Helical" evidence="7">
    <location>
        <begin position="28"/>
        <end position="46"/>
    </location>
</feature>
<comment type="caution">
    <text evidence="9">The sequence shown here is derived from an EMBL/GenBank/DDBJ whole genome shotgun (WGS) entry which is preliminary data.</text>
</comment>
<keyword evidence="7" id="KW-0813">Transport</keyword>
<dbReference type="Proteomes" id="UP000643279">
    <property type="component" value="Unassembled WGS sequence"/>
</dbReference>
<evidence type="ECO:0000256" key="4">
    <source>
        <dbReference type="ARBA" id="ARBA00022989"/>
    </source>
</evidence>
<evidence type="ECO:0000256" key="1">
    <source>
        <dbReference type="ARBA" id="ARBA00004141"/>
    </source>
</evidence>
<dbReference type="HAMAP" id="MF_00902">
    <property type="entry name" value="TatC"/>
    <property type="match status" value="1"/>
</dbReference>
<keyword evidence="4 7" id="KW-1133">Transmembrane helix</keyword>
<comment type="subunit">
    <text evidence="7">The Tat system comprises two distinct complexes: a TatABC complex, containing multiple copies of TatA, TatB and TatC subunits, and a separate TatA complex, containing only TatA subunits. Substrates initially bind to the TatABC complex, which probably triggers association of the separate TatA complex to form the active translocon.</text>
</comment>
<dbReference type="PRINTS" id="PR01840">
    <property type="entry name" value="TATCFAMILY"/>
</dbReference>
<evidence type="ECO:0000256" key="5">
    <source>
        <dbReference type="ARBA" id="ARBA00023010"/>
    </source>
</evidence>
<keyword evidence="6 7" id="KW-0472">Membrane</keyword>
<dbReference type="InterPro" id="IPR002033">
    <property type="entry name" value="TatC"/>
</dbReference>
<feature type="transmembrane region" description="Helical" evidence="7">
    <location>
        <begin position="227"/>
        <end position="247"/>
    </location>
</feature>
<organism evidence="9 10">
    <name type="scientific">Arthrobacter liuii</name>
    <dbReference type="NCBI Taxonomy" id="1476996"/>
    <lineage>
        <taxon>Bacteria</taxon>
        <taxon>Bacillati</taxon>
        <taxon>Actinomycetota</taxon>
        <taxon>Actinomycetes</taxon>
        <taxon>Micrococcales</taxon>
        <taxon>Micrococcaceae</taxon>
        <taxon>Arthrobacter</taxon>
    </lineage>
</organism>
<evidence type="ECO:0000256" key="8">
    <source>
        <dbReference type="SAM" id="MobiDB-lite"/>
    </source>
</evidence>
<keyword evidence="3 7" id="KW-0653">Protein transport</keyword>
<dbReference type="Pfam" id="PF00902">
    <property type="entry name" value="TatC"/>
    <property type="match status" value="1"/>
</dbReference>
<protein>
    <recommendedName>
        <fullName evidence="7">Sec-independent protein translocase protein TatC</fullName>
    </recommendedName>
</protein>
<dbReference type="PANTHER" id="PTHR30371">
    <property type="entry name" value="SEC-INDEPENDENT PROTEIN TRANSLOCASE PROTEIN TATC"/>
    <property type="match status" value="1"/>
</dbReference>
<keyword evidence="5 7" id="KW-0811">Translocation</keyword>
<evidence type="ECO:0000313" key="10">
    <source>
        <dbReference type="Proteomes" id="UP000643279"/>
    </source>
</evidence>
<evidence type="ECO:0000256" key="6">
    <source>
        <dbReference type="ARBA" id="ARBA00023136"/>
    </source>
</evidence>
<keyword evidence="2 7" id="KW-0812">Transmembrane</keyword>
<proteinExistence type="inferred from homology"/>
<feature type="transmembrane region" description="Helical" evidence="7">
    <location>
        <begin position="87"/>
        <end position="106"/>
    </location>
</feature>
<evidence type="ECO:0000313" key="9">
    <source>
        <dbReference type="EMBL" id="GGH92233.1"/>
    </source>
</evidence>
<comment type="similarity">
    <text evidence="7">Belongs to the TatC family.</text>
</comment>
<feature type="region of interest" description="Disordered" evidence="8">
    <location>
        <begin position="256"/>
        <end position="278"/>
    </location>
</feature>
<keyword evidence="10" id="KW-1185">Reference proteome</keyword>